<dbReference type="InterPro" id="IPR011990">
    <property type="entry name" value="TPR-like_helical_dom_sf"/>
</dbReference>
<reference evidence="1" key="1">
    <citation type="submission" date="2020-05" db="EMBL/GenBank/DDBJ databases">
        <title>Mycena genomes resolve the evolution of fungal bioluminescence.</title>
        <authorList>
            <person name="Tsai I.J."/>
        </authorList>
    </citation>
    <scope>NUCLEOTIDE SEQUENCE</scope>
    <source>
        <strain evidence="1">160909Yilan</strain>
    </source>
</reference>
<gene>
    <name evidence="1" type="ORF">MSAN_00526400</name>
</gene>
<dbReference type="Gene3D" id="1.25.40.10">
    <property type="entry name" value="Tetratricopeptide repeat domain"/>
    <property type="match status" value="1"/>
</dbReference>
<name>A0A8H6Z6E8_9AGAR</name>
<accession>A0A8H6Z6E8</accession>
<evidence type="ECO:0000313" key="1">
    <source>
        <dbReference type="EMBL" id="KAF7373178.1"/>
    </source>
</evidence>
<dbReference type="OrthoDB" id="3052556at2759"/>
<evidence type="ECO:0000313" key="2">
    <source>
        <dbReference type="Proteomes" id="UP000623467"/>
    </source>
</evidence>
<comment type="caution">
    <text evidence="1">The sequence shown here is derived from an EMBL/GenBank/DDBJ whole genome shotgun (WGS) entry which is preliminary data.</text>
</comment>
<keyword evidence="2" id="KW-1185">Reference proteome</keyword>
<dbReference type="AlphaFoldDB" id="A0A8H6Z6E8"/>
<dbReference type="SMART" id="SM00028">
    <property type="entry name" value="TPR"/>
    <property type="match status" value="2"/>
</dbReference>
<sequence>MLPAGTTGQNLSWWAPTLTSPSAAVGTLRTAALIEFKGDGHFKTSRIFVRPTIQSYMSRPDRISAEIRDQVYDACYDFVLRHKSIPDNQQFKSDLEAIASEENNIQGLMEIPINAPRPKAVDALIAFSLYQSWTKPSTVVASHALEVARGACDDPHVADRDAAAHCVAAAHQSLGKSLLMLDRYDEACTHFEEAIAQFQNLPGGADLHSAGKASMDLPRHVAHLSYDETDKYHVARGLLAYGRFLWWSNDEEVLATLSAAKVIFEDLCCPASTAACLYYMAREYAFHGNITEALSIIEDALKNADQSGEVLWMCLTRTTMVTYLINLGSYAEASTILARLLPLCQAMGSPVSIAQSLELFAYNCAAMMDLLGARVAYQGARIQCEKAKSTETGRESVERCSENLGRLESMTEMDQDNFSKLIRPDSMY</sequence>
<dbReference type="EMBL" id="JACAZH010000003">
    <property type="protein sequence ID" value="KAF7373178.1"/>
    <property type="molecule type" value="Genomic_DNA"/>
</dbReference>
<dbReference type="Proteomes" id="UP000623467">
    <property type="component" value="Unassembled WGS sequence"/>
</dbReference>
<dbReference type="SUPFAM" id="SSF48452">
    <property type="entry name" value="TPR-like"/>
    <property type="match status" value="1"/>
</dbReference>
<organism evidence="1 2">
    <name type="scientific">Mycena sanguinolenta</name>
    <dbReference type="NCBI Taxonomy" id="230812"/>
    <lineage>
        <taxon>Eukaryota</taxon>
        <taxon>Fungi</taxon>
        <taxon>Dikarya</taxon>
        <taxon>Basidiomycota</taxon>
        <taxon>Agaricomycotina</taxon>
        <taxon>Agaricomycetes</taxon>
        <taxon>Agaricomycetidae</taxon>
        <taxon>Agaricales</taxon>
        <taxon>Marasmiineae</taxon>
        <taxon>Mycenaceae</taxon>
        <taxon>Mycena</taxon>
    </lineage>
</organism>
<proteinExistence type="predicted"/>
<dbReference type="InterPro" id="IPR019734">
    <property type="entry name" value="TPR_rpt"/>
</dbReference>
<protein>
    <submittedName>
        <fullName evidence="1">Uncharacterized protein</fullName>
    </submittedName>
</protein>